<dbReference type="EMBL" id="UINC01001844">
    <property type="protein sequence ID" value="SUZ89833.1"/>
    <property type="molecule type" value="Genomic_DNA"/>
</dbReference>
<proteinExistence type="inferred from homology"/>
<dbReference type="InterPro" id="IPR050873">
    <property type="entry name" value="V-ATPase_V0D/AC39_subunit"/>
</dbReference>
<evidence type="ECO:0000256" key="2">
    <source>
        <dbReference type="ARBA" id="ARBA00022448"/>
    </source>
</evidence>
<protein>
    <recommendedName>
        <fullName evidence="5">V-type ATP synthase subunit C</fullName>
    </recommendedName>
</protein>
<comment type="similarity">
    <text evidence="1">Belongs to the V-ATPase V0D/AC39 subunit family.</text>
</comment>
<dbReference type="Gene3D" id="1.10.132.50">
    <property type="entry name" value="ATP synthase (C/AC39) subunit, domain 3"/>
    <property type="match status" value="1"/>
</dbReference>
<evidence type="ECO:0008006" key="5">
    <source>
        <dbReference type="Google" id="ProtNLM"/>
    </source>
</evidence>
<dbReference type="InterPro" id="IPR036079">
    <property type="entry name" value="ATPase_csu/dsu_sf"/>
</dbReference>
<accession>A0A381RLC8</accession>
<evidence type="ECO:0000256" key="3">
    <source>
        <dbReference type="ARBA" id="ARBA00023065"/>
    </source>
</evidence>
<evidence type="ECO:0000256" key="1">
    <source>
        <dbReference type="ARBA" id="ARBA00006709"/>
    </source>
</evidence>
<dbReference type="InterPro" id="IPR044911">
    <property type="entry name" value="V-type_ATPase_csu/dsu_dom_3"/>
</dbReference>
<reference evidence="4" key="1">
    <citation type="submission" date="2018-05" db="EMBL/GenBank/DDBJ databases">
        <authorList>
            <person name="Lanie J.A."/>
            <person name="Ng W.-L."/>
            <person name="Kazmierczak K.M."/>
            <person name="Andrzejewski T.M."/>
            <person name="Davidsen T.M."/>
            <person name="Wayne K.J."/>
            <person name="Tettelin H."/>
            <person name="Glass J.I."/>
            <person name="Rusch D."/>
            <person name="Podicherti R."/>
            <person name="Tsui H.-C.T."/>
            <person name="Winkler M.E."/>
        </authorList>
    </citation>
    <scope>NUCLEOTIDE SEQUENCE</scope>
</reference>
<dbReference type="PANTHER" id="PTHR38682:SF1">
    <property type="entry name" value="V-TYPE ATP SYNTHASE SUBUNIT C"/>
    <property type="match status" value="1"/>
</dbReference>
<keyword evidence="2" id="KW-0813">Transport</keyword>
<dbReference type="InterPro" id="IPR035067">
    <property type="entry name" value="V-type_ATPase_csu/dsu"/>
</dbReference>
<gene>
    <name evidence="4" type="ORF">METZ01_LOCUS42687</name>
</gene>
<evidence type="ECO:0000313" key="4">
    <source>
        <dbReference type="EMBL" id="SUZ89833.1"/>
    </source>
</evidence>
<name>A0A381RLC8_9ZZZZ</name>
<dbReference type="PANTHER" id="PTHR38682">
    <property type="entry name" value="V-TYPE ATP SYNTHASE SUBUNIT C"/>
    <property type="match status" value="1"/>
</dbReference>
<dbReference type="SUPFAM" id="SSF103486">
    <property type="entry name" value="V-type ATP synthase subunit C"/>
    <property type="match status" value="1"/>
</dbReference>
<dbReference type="AlphaFoldDB" id="A0A381RLC8"/>
<sequence>MATVATGQSNWANASARGKARKAALIDDTRMRQLLQQSPDSIAASIAEFGYRDELDKYAGSLSGVDLIEAALNHNMDRDLKQVLGFCQGHLKGLVSIYTERFTYQKLKAALRAIHGGVSPDVVASQVLPEQNEANLQWLELVNNTETLQDAVSALDGTQFARALADLDGNDDLMAIEDALDRYYYSAATKKLREGTTRHPMLLRYLRTEIDHRNVVNLFRILRQKMPAEKRSELMIPGGRALTSTLLRQAAEAENEEALIEILRRTPGFDDSGFDEALAESREGGTLDPIVNLLNIQRLELLNRMNMLNPLSAFPLIYYIERKVLEVRNLRLLVRGKAVGLRSDVIESHLRLGL</sequence>
<dbReference type="Gene3D" id="1.20.1690.10">
    <property type="entry name" value="V-type ATP synthase subunit C domain"/>
    <property type="match status" value="2"/>
</dbReference>
<keyword evidence="3" id="KW-0406">Ion transport</keyword>
<dbReference type="Pfam" id="PF01992">
    <property type="entry name" value="vATP-synt_AC39"/>
    <property type="match status" value="1"/>
</dbReference>
<dbReference type="InterPro" id="IPR002843">
    <property type="entry name" value="ATPase_V0-cplx_csu/dsu"/>
</dbReference>
<dbReference type="GO" id="GO:0046961">
    <property type="term" value="F:proton-transporting ATPase activity, rotational mechanism"/>
    <property type="evidence" value="ECO:0007669"/>
    <property type="project" value="InterPro"/>
</dbReference>
<organism evidence="4">
    <name type="scientific">marine metagenome</name>
    <dbReference type="NCBI Taxonomy" id="408172"/>
    <lineage>
        <taxon>unclassified sequences</taxon>
        <taxon>metagenomes</taxon>
        <taxon>ecological metagenomes</taxon>
    </lineage>
</organism>